<evidence type="ECO:0000313" key="2">
    <source>
        <dbReference type="EMBL" id="OGG72278.1"/>
    </source>
</evidence>
<dbReference type="AlphaFoldDB" id="A0A1F6EF78"/>
<dbReference type="Gene3D" id="6.20.50.110">
    <property type="entry name" value="Methyltransferase, zinc-binding domain"/>
    <property type="match status" value="1"/>
</dbReference>
<dbReference type="Gene3D" id="3.40.50.720">
    <property type="entry name" value="NAD(P)-binding Rossmann-like Domain"/>
    <property type="match status" value="1"/>
</dbReference>
<comment type="caution">
    <text evidence="2">The sequence shown here is derived from an EMBL/GenBank/DDBJ whole genome shotgun (WGS) entry which is preliminary data.</text>
</comment>
<dbReference type="InterPro" id="IPR029063">
    <property type="entry name" value="SAM-dependent_MTases_sf"/>
</dbReference>
<protein>
    <recommendedName>
        <fullName evidence="1">C-methyltransferase domain-containing protein</fullName>
    </recommendedName>
</protein>
<evidence type="ECO:0000259" key="1">
    <source>
        <dbReference type="Pfam" id="PF08484"/>
    </source>
</evidence>
<organism evidence="2 3">
    <name type="scientific">Candidatus Kaiserbacteria bacterium RIFCSPHIGHO2_12_FULL_56_13</name>
    <dbReference type="NCBI Taxonomy" id="1798505"/>
    <lineage>
        <taxon>Bacteria</taxon>
        <taxon>Candidatus Kaiseribacteriota</taxon>
    </lineage>
</organism>
<gene>
    <name evidence="2" type="ORF">A3E65_02605</name>
</gene>
<reference evidence="2 3" key="1">
    <citation type="journal article" date="2016" name="Nat. Commun.">
        <title>Thousands of microbial genomes shed light on interconnected biogeochemical processes in an aquifer system.</title>
        <authorList>
            <person name="Anantharaman K."/>
            <person name="Brown C.T."/>
            <person name="Hug L.A."/>
            <person name="Sharon I."/>
            <person name="Castelle C.J."/>
            <person name="Probst A.J."/>
            <person name="Thomas B.C."/>
            <person name="Singh A."/>
            <person name="Wilkins M.J."/>
            <person name="Karaoz U."/>
            <person name="Brodie E.L."/>
            <person name="Williams K.H."/>
            <person name="Hubbard S.S."/>
            <person name="Banfield J.F."/>
        </authorList>
    </citation>
    <scope>NUCLEOTIDE SEQUENCE [LARGE SCALE GENOMIC DNA]</scope>
</reference>
<accession>A0A1F6EF78</accession>
<name>A0A1F6EF78_9BACT</name>
<dbReference type="SUPFAM" id="SSF53335">
    <property type="entry name" value="S-adenosyl-L-methionine-dependent methyltransferases"/>
    <property type="match status" value="1"/>
</dbReference>
<sequence>MHPPERSTCRISGEKLIPLFTLGKLHLSDFIPPGEAPEGEEHKVEMKLCLAPKSGLVQLAHTAPADEMYRRYWYRSGTTETMTRELESIAKKVLWLIKAAKGDVFVDIGCNDGTLFKFVPRSVVRIGFDPALNTFVEKESRRHASKIIVDYFTHKTYQKAAGKKRAKIITSIAMFYDLEDPNAFVRDIVKTLDDEGLWVIQMSYLPLMLKQLAFDNICHEHLEYYSLESLKYLLDRHNLNIVDIEMNDINGGSFRIYIRKNKARPELFATAPYRDVARMRVAQMLAYEEALDLKNPATYRKFFRQVEELKRKTVAFIKREKKRGKKIWGYGASTKGNTLLQWFGLDHSLIDAIAERSEIKYSHRTVGTHIPIVSEEEARKAHPDYLLVLPWHFIHEFTAREKKYLQKGGKFIVPCPNFEVIGNK</sequence>
<dbReference type="Pfam" id="PF08484">
    <property type="entry name" value="Methyltransf_14"/>
    <property type="match status" value="1"/>
</dbReference>
<dbReference type="Proteomes" id="UP000178392">
    <property type="component" value="Unassembled WGS sequence"/>
</dbReference>
<dbReference type="Pfam" id="PF13489">
    <property type="entry name" value="Methyltransf_23"/>
    <property type="match status" value="1"/>
</dbReference>
<dbReference type="Gene3D" id="6.10.250.3100">
    <property type="match status" value="1"/>
</dbReference>
<dbReference type="EMBL" id="MFLS01000008">
    <property type="protein sequence ID" value="OGG72278.1"/>
    <property type="molecule type" value="Genomic_DNA"/>
</dbReference>
<proteinExistence type="predicted"/>
<dbReference type="InterPro" id="IPR013691">
    <property type="entry name" value="MeTrfase_14"/>
</dbReference>
<feature type="domain" description="C-methyltransferase" evidence="1">
    <location>
        <begin position="249"/>
        <end position="416"/>
    </location>
</feature>
<dbReference type="Gene3D" id="3.40.50.150">
    <property type="entry name" value="Vaccinia Virus protein VP39"/>
    <property type="match status" value="1"/>
</dbReference>
<dbReference type="InterPro" id="IPR038576">
    <property type="entry name" value="Methyltransf_Zn-bd_dom_put_sf"/>
</dbReference>
<evidence type="ECO:0000313" key="3">
    <source>
        <dbReference type="Proteomes" id="UP000178392"/>
    </source>
</evidence>